<name>A0AAN1WIW5_9GAMM</name>
<sequence length="785" mass="88221">MDTQADWFNHFLFRLADGGWRQVFAHHGWPLTYEARLDKLTIDRSIEGFDEFSLQGKRAIEPGDPSLSLLYHALMHPGIVPEGITFWPTLEDIDSLENYIYSQEYAVLNTAESEALLLGLTPVVMAYEYRVTQRTPHRLHADLVYSRTGVGRVGTHLPEYSAQRRCFNTEPDDGSGGARVQPARYGVFLCREELGGNVTMQGKAHSGDSRRFFYVPILKLFDGMVIGGKTIGLNFSHFHQSDKLQRMMTRAKLRLNGEFDLQAPPFYYRSDRDDIAEASGYSGSFIVWRKPQVMCRMAQQQGRIATFIVPKENLRTLKKWLAKTPLGYNNRRYTTLRTGQFLSLAALDQALNRILRCFKSDKRVFLSPRQSGEFTNIRHVLDENGLIEDLNLLSPSRFKEKLSQGGYAAVLYEDPIAEGFIQAEITGLRGAALKAKAAYSLMTAPDFMPRVGNIDIYQHEKLFEVGGPRALCEGRLPVNLRLFDAVTGQPIFSRCEQTVTAITAAARQGDAAIGAKDYDNSHYMTDEASDIFAPGWDVTYTRESLFSPAYYHTSGLGSPFLEDVKLCAAANGMWPAASPDAARTFRRKQGTALTLTDEELGVSPESALGQRQVAAEHQCSNGWDGEYGPYITRCENHWVVNYSSIERSDYISNYEADKIDFTKLRKIDRHEADRRLSVYGELKAQLKCWNSGHSWLVSFVVVPPSPDEGIVEWLNLPEPLLAINPALNTLKAPSGGYVYLFAKYSMPNEGSGDLKRRIQAIDELLCICVPHNKEDKMVMPLALSA</sequence>
<dbReference type="RefSeq" id="WP_236982657.1">
    <property type="nucleotide sequence ID" value="NZ_AP023086.1"/>
</dbReference>
<organism evidence="1 2">
    <name type="scientific">Marinagarivorans cellulosilyticus</name>
    <dbReference type="NCBI Taxonomy" id="2721545"/>
    <lineage>
        <taxon>Bacteria</taxon>
        <taxon>Pseudomonadati</taxon>
        <taxon>Pseudomonadota</taxon>
        <taxon>Gammaproteobacteria</taxon>
        <taxon>Cellvibrionales</taxon>
        <taxon>Cellvibrionaceae</taxon>
        <taxon>Marinagarivorans</taxon>
    </lineage>
</organism>
<dbReference type="Proteomes" id="UP001320119">
    <property type="component" value="Chromosome"/>
</dbReference>
<keyword evidence="2" id="KW-1185">Reference proteome</keyword>
<evidence type="ECO:0000313" key="2">
    <source>
        <dbReference type="Proteomes" id="UP001320119"/>
    </source>
</evidence>
<proteinExistence type="predicted"/>
<gene>
    <name evidence="1" type="ORF">MARGE09_P2568</name>
</gene>
<dbReference type="AlphaFoldDB" id="A0AAN1WIW5"/>
<accession>A0AAN1WIW5</accession>
<dbReference type="KEGG" id="marq:MARGE09_P2568"/>
<reference evidence="1 2" key="1">
    <citation type="journal article" date="2022" name="IScience">
        <title>An ultrasensitive nanofiber-based assay for enzymatic hydrolysis and deep-sea microbial degradation of cellulose.</title>
        <authorList>
            <person name="Tsudome M."/>
            <person name="Tachioka M."/>
            <person name="Miyazaki M."/>
            <person name="Uchimura K."/>
            <person name="Tsuda M."/>
            <person name="Takaki Y."/>
            <person name="Deguchi S."/>
        </authorList>
    </citation>
    <scope>NUCLEOTIDE SEQUENCE [LARGE SCALE GENOMIC DNA]</scope>
    <source>
        <strain evidence="1 2">GE09</strain>
    </source>
</reference>
<evidence type="ECO:0000313" key="1">
    <source>
        <dbReference type="EMBL" id="BCD98367.1"/>
    </source>
</evidence>
<dbReference type="EMBL" id="AP023086">
    <property type="protein sequence ID" value="BCD98367.1"/>
    <property type="molecule type" value="Genomic_DNA"/>
</dbReference>
<protein>
    <submittedName>
        <fullName evidence="1">Uncharacterized protein</fullName>
    </submittedName>
</protein>